<dbReference type="OrthoDB" id="2476515at2"/>
<dbReference type="AlphaFoldDB" id="A0A0K9YKQ2"/>
<keyword evidence="5" id="KW-1185">Reference proteome</keyword>
<gene>
    <name evidence="3" type="ORF">ADS79_25400</name>
    <name evidence="2" type="ORF">BRE01_53110</name>
</gene>
<protein>
    <submittedName>
        <fullName evidence="3">Uncharacterized protein</fullName>
    </submittedName>
</protein>
<dbReference type="EMBL" id="LGIQ01000011">
    <property type="protein sequence ID" value="KNB69251.1"/>
    <property type="molecule type" value="Genomic_DNA"/>
</dbReference>
<evidence type="ECO:0000256" key="1">
    <source>
        <dbReference type="SAM" id="Phobius"/>
    </source>
</evidence>
<feature type="transmembrane region" description="Helical" evidence="1">
    <location>
        <begin position="49"/>
        <end position="74"/>
    </location>
</feature>
<dbReference type="Proteomes" id="UP000036834">
    <property type="component" value="Unassembled WGS sequence"/>
</dbReference>
<dbReference type="EMBL" id="BJON01000022">
    <property type="protein sequence ID" value="GED71609.1"/>
    <property type="molecule type" value="Genomic_DNA"/>
</dbReference>
<organism evidence="3 4">
    <name type="scientific">Brevibacillus reuszeri</name>
    <dbReference type="NCBI Taxonomy" id="54915"/>
    <lineage>
        <taxon>Bacteria</taxon>
        <taxon>Bacillati</taxon>
        <taxon>Bacillota</taxon>
        <taxon>Bacilli</taxon>
        <taxon>Bacillales</taxon>
        <taxon>Paenibacillaceae</taxon>
        <taxon>Brevibacillus</taxon>
    </lineage>
</organism>
<reference evidence="2 5" key="3">
    <citation type="submission" date="2019-06" db="EMBL/GenBank/DDBJ databases">
        <title>Whole genome shotgun sequence of Brevibacillus reuszeri NBRC 15719.</title>
        <authorList>
            <person name="Hosoyama A."/>
            <person name="Uohara A."/>
            <person name="Ohji S."/>
            <person name="Ichikawa N."/>
        </authorList>
    </citation>
    <scope>NUCLEOTIDE SEQUENCE [LARGE SCALE GENOMIC DNA]</scope>
    <source>
        <strain evidence="2 5">NBRC 15719</strain>
    </source>
</reference>
<reference evidence="3" key="2">
    <citation type="submission" date="2015-07" db="EMBL/GenBank/DDBJ databases">
        <title>MeaNS - Measles Nucleotide Surveillance Program.</title>
        <authorList>
            <person name="Tran T."/>
            <person name="Druce J."/>
        </authorList>
    </citation>
    <scope>NUCLEOTIDE SEQUENCE</scope>
    <source>
        <strain evidence="3">DSM 9887</strain>
    </source>
</reference>
<dbReference type="PATRIC" id="fig|54915.3.peg.4232"/>
<proteinExistence type="predicted"/>
<comment type="caution">
    <text evidence="3">The sequence shown here is derived from an EMBL/GenBank/DDBJ whole genome shotgun (WGS) entry which is preliminary data.</text>
</comment>
<keyword evidence="1" id="KW-0812">Transmembrane</keyword>
<reference evidence="4" key="1">
    <citation type="submission" date="2015-07" db="EMBL/GenBank/DDBJ databases">
        <title>Genome sequencing project for genomic taxonomy and phylogenomics of Bacillus-like bacteria.</title>
        <authorList>
            <person name="Liu B."/>
            <person name="Wang J."/>
            <person name="Zhu Y."/>
            <person name="Liu G."/>
            <person name="Chen Q."/>
            <person name="Chen Z."/>
            <person name="Lan J."/>
            <person name="Che J."/>
            <person name="Ge C."/>
            <person name="Shi H."/>
            <person name="Pan Z."/>
            <person name="Liu X."/>
        </authorList>
    </citation>
    <scope>NUCLEOTIDE SEQUENCE [LARGE SCALE GENOMIC DNA]</scope>
    <source>
        <strain evidence="4">DSM 9887</strain>
    </source>
</reference>
<name>A0A0K9YKQ2_9BACL</name>
<evidence type="ECO:0000313" key="3">
    <source>
        <dbReference type="EMBL" id="KNB69251.1"/>
    </source>
</evidence>
<sequence>MKSSIYLILATVTFLTSGIIYTAERAIAYYSWIGQMQAKTGSFPTEPELPSLVTNGYVLFFLAFSLFLVVLMFLDRKK</sequence>
<evidence type="ECO:0000313" key="4">
    <source>
        <dbReference type="Proteomes" id="UP000036834"/>
    </source>
</evidence>
<keyword evidence="1" id="KW-1133">Transmembrane helix</keyword>
<dbReference type="RefSeq" id="WP_049741251.1">
    <property type="nucleotide sequence ID" value="NZ_BJON01000022.1"/>
</dbReference>
<keyword evidence="1" id="KW-0472">Membrane</keyword>
<evidence type="ECO:0000313" key="5">
    <source>
        <dbReference type="Proteomes" id="UP000319578"/>
    </source>
</evidence>
<accession>A0A0K9YKQ2</accession>
<evidence type="ECO:0000313" key="2">
    <source>
        <dbReference type="EMBL" id="GED71609.1"/>
    </source>
</evidence>
<dbReference type="Proteomes" id="UP000319578">
    <property type="component" value="Unassembled WGS sequence"/>
</dbReference>